<comment type="similarity">
    <text evidence="2">Belongs to the myelin P0 protein family.</text>
</comment>
<dbReference type="GO" id="GO:0005886">
    <property type="term" value="C:plasma membrane"/>
    <property type="evidence" value="ECO:0007669"/>
    <property type="project" value="TreeGrafter"/>
</dbReference>
<evidence type="ECO:0000313" key="13">
    <source>
        <dbReference type="Proteomes" id="UP000504632"/>
    </source>
</evidence>
<evidence type="ECO:0000256" key="8">
    <source>
        <dbReference type="ARBA" id="ARBA00023180"/>
    </source>
</evidence>
<dbReference type="SMART" id="SM00409">
    <property type="entry name" value="IG"/>
    <property type="match status" value="1"/>
</dbReference>
<dbReference type="OrthoDB" id="8737888at2759"/>
<evidence type="ECO:0000313" key="14">
    <source>
        <dbReference type="RefSeq" id="XP_030633469.1"/>
    </source>
</evidence>
<sequence>MDLHGRWQMSSKNVVLSCLFVSFALCPVYSIKVTAPAEINAVTGETVTLSCSFTSNTRVTSKMSVDWSYRPQNGKSPVTFFHYLAKSYPPQDGQFAGRVKWLGSPSTHDASVQLLNASLHDNGTYICSVRNPPDTHGSPAQTLLTVTPKKQTTRFTDVALLLLFVLVPSAGISLVLLGQILCPCCDTKERSPNHAVRSPIEVADGEEYLYKQPNQKEKRATCCEMYCLDSDDEEYYMRHLKDEMERLDETQC</sequence>
<dbReference type="InterPro" id="IPR013106">
    <property type="entry name" value="Ig_V-set"/>
</dbReference>
<feature type="signal peptide" evidence="11">
    <location>
        <begin position="1"/>
        <end position="30"/>
    </location>
</feature>
<evidence type="ECO:0000259" key="12">
    <source>
        <dbReference type="PROSITE" id="PS50835"/>
    </source>
</evidence>
<feature type="domain" description="Ig-like" evidence="12">
    <location>
        <begin position="27"/>
        <end position="145"/>
    </location>
</feature>
<feature type="transmembrane region" description="Helical" evidence="10">
    <location>
        <begin position="158"/>
        <end position="182"/>
    </location>
</feature>
<organism evidence="13 14">
    <name type="scientific">Chanos chanos</name>
    <name type="common">Milkfish</name>
    <name type="synonym">Mugil chanos</name>
    <dbReference type="NCBI Taxonomy" id="29144"/>
    <lineage>
        <taxon>Eukaryota</taxon>
        <taxon>Metazoa</taxon>
        <taxon>Chordata</taxon>
        <taxon>Craniata</taxon>
        <taxon>Vertebrata</taxon>
        <taxon>Euteleostomi</taxon>
        <taxon>Actinopterygii</taxon>
        <taxon>Neopterygii</taxon>
        <taxon>Teleostei</taxon>
        <taxon>Ostariophysi</taxon>
        <taxon>Gonorynchiformes</taxon>
        <taxon>Chanidae</taxon>
        <taxon>Chanos</taxon>
    </lineage>
</organism>
<reference evidence="14" key="1">
    <citation type="submission" date="2025-08" db="UniProtKB">
        <authorList>
            <consortium name="RefSeq"/>
        </authorList>
    </citation>
    <scope>IDENTIFICATION</scope>
</reference>
<evidence type="ECO:0000256" key="1">
    <source>
        <dbReference type="ARBA" id="ARBA00004479"/>
    </source>
</evidence>
<evidence type="ECO:0000256" key="6">
    <source>
        <dbReference type="ARBA" id="ARBA00023136"/>
    </source>
</evidence>
<dbReference type="PANTHER" id="PTHR13869">
    <property type="entry name" value="MYELIN P0 RELATED"/>
    <property type="match status" value="1"/>
</dbReference>
<dbReference type="Proteomes" id="UP000504632">
    <property type="component" value="Chromosome 6"/>
</dbReference>
<evidence type="ECO:0000256" key="10">
    <source>
        <dbReference type="SAM" id="Phobius"/>
    </source>
</evidence>
<dbReference type="CTD" id="196264"/>
<keyword evidence="6 10" id="KW-0472">Membrane</keyword>
<evidence type="ECO:0000256" key="5">
    <source>
        <dbReference type="ARBA" id="ARBA00022989"/>
    </source>
</evidence>
<dbReference type="InterPro" id="IPR003599">
    <property type="entry name" value="Ig_sub"/>
</dbReference>
<evidence type="ECO:0000256" key="4">
    <source>
        <dbReference type="ARBA" id="ARBA00022729"/>
    </source>
</evidence>
<evidence type="ECO:0000256" key="11">
    <source>
        <dbReference type="SAM" id="SignalP"/>
    </source>
</evidence>
<accession>A0A6J2VNU4</accession>
<keyword evidence="9" id="KW-0393">Immunoglobulin domain</keyword>
<dbReference type="InterPro" id="IPR013783">
    <property type="entry name" value="Ig-like_fold"/>
</dbReference>
<evidence type="ECO:0000256" key="9">
    <source>
        <dbReference type="ARBA" id="ARBA00023319"/>
    </source>
</evidence>
<keyword evidence="3 10" id="KW-0812">Transmembrane</keyword>
<dbReference type="Pfam" id="PF07686">
    <property type="entry name" value="V-set"/>
    <property type="match status" value="1"/>
</dbReference>
<keyword evidence="4 11" id="KW-0732">Signal</keyword>
<dbReference type="RefSeq" id="XP_030633469.1">
    <property type="nucleotide sequence ID" value="XM_030777609.1"/>
</dbReference>
<dbReference type="PANTHER" id="PTHR13869:SF20">
    <property type="entry name" value="MYELIN PROTEIN ZERO-LIKE PROTEIN 3"/>
    <property type="match status" value="1"/>
</dbReference>
<dbReference type="SUPFAM" id="SSF48726">
    <property type="entry name" value="Immunoglobulin"/>
    <property type="match status" value="1"/>
</dbReference>
<evidence type="ECO:0000256" key="3">
    <source>
        <dbReference type="ARBA" id="ARBA00022692"/>
    </source>
</evidence>
<keyword evidence="5 10" id="KW-1133">Transmembrane helix</keyword>
<evidence type="ECO:0000256" key="2">
    <source>
        <dbReference type="ARBA" id="ARBA00007180"/>
    </source>
</evidence>
<dbReference type="InterPro" id="IPR007110">
    <property type="entry name" value="Ig-like_dom"/>
</dbReference>
<feature type="chain" id="PRO_5027076805" evidence="11">
    <location>
        <begin position="31"/>
        <end position="252"/>
    </location>
</feature>
<keyword evidence="8" id="KW-0325">Glycoprotein</keyword>
<dbReference type="PROSITE" id="PS50835">
    <property type="entry name" value="IG_LIKE"/>
    <property type="match status" value="1"/>
</dbReference>
<name>A0A6J2VNU4_CHACN</name>
<proteinExistence type="inferred from homology"/>
<dbReference type="AlphaFoldDB" id="A0A6J2VNU4"/>
<gene>
    <name evidence="14" type="primary">mpzl3</name>
</gene>
<keyword evidence="7" id="KW-1015">Disulfide bond</keyword>
<dbReference type="FunFam" id="2.60.40.10:FF:000193">
    <property type="entry name" value="Myelin protein zero-like 1 like"/>
    <property type="match status" value="1"/>
</dbReference>
<protein>
    <submittedName>
        <fullName evidence="14">Myelin protein zero-like protein 3</fullName>
    </submittedName>
</protein>
<keyword evidence="13" id="KW-1185">Reference proteome</keyword>
<dbReference type="Gene3D" id="2.60.40.10">
    <property type="entry name" value="Immunoglobulins"/>
    <property type="match status" value="1"/>
</dbReference>
<comment type="subcellular location">
    <subcellularLocation>
        <location evidence="1">Membrane</location>
        <topology evidence="1">Single-pass type I membrane protein</topology>
    </subcellularLocation>
</comment>
<dbReference type="InParanoid" id="A0A6J2VNU4"/>
<dbReference type="GeneID" id="115814684"/>
<dbReference type="PRINTS" id="PR00213">
    <property type="entry name" value="MYELINP0"/>
</dbReference>
<dbReference type="SMART" id="SM00406">
    <property type="entry name" value="IGv"/>
    <property type="match status" value="1"/>
</dbReference>
<evidence type="ECO:0000256" key="7">
    <source>
        <dbReference type="ARBA" id="ARBA00023157"/>
    </source>
</evidence>
<dbReference type="InterPro" id="IPR036179">
    <property type="entry name" value="Ig-like_dom_sf"/>
</dbReference>
<dbReference type="InterPro" id="IPR000920">
    <property type="entry name" value="Myelin_P0-rel"/>
</dbReference>